<keyword evidence="6 7" id="KW-0472">Membrane</keyword>
<dbReference type="EMBL" id="DVHM01000013">
    <property type="protein sequence ID" value="HIR69824.1"/>
    <property type="molecule type" value="Genomic_DNA"/>
</dbReference>
<dbReference type="CDD" id="cd13138">
    <property type="entry name" value="MATE_yoeA_like"/>
    <property type="match status" value="1"/>
</dbReference>
<dbReference type="NCBIfam" id="TIGR00797">
    <property type="entry name" value="matE"/>
    <property type="match status" value="1"/>
</dbReference>
<dbReference type="PANTHER" id="PTHR43549">
    <property type="entry name" value="MULTIDRUG RESISTANCE PROTEIN YPNP-RELATED"/>
    <property type="match status" value="1"/>
</dbReference>
<feature type="transmembrane region" description="Helical" evidence="7">
    <location>
        <begin position="425"/>
        <end position="446"/>
    </location>
</feature>
<organism evidence="8 9">
    <name type="scientific">Candidatus Pullilachnospira gallistercoris</name>
    <dbReference type="NCBI Taxonomy" id="2840911"/>
    <lineage>
        <taxon>Bacteria</taxon>
        <taxon>Bacillati</taxon>
        <taxon>Bacillota</taxon>
        <taxon>Clostridia</taxon>
        <taxon>Lachnospirales</taxon>
        <taxon>Lachnospiraceae</taxon>
        <taxon>Lachnospiraceae incertae sedis</taxon>
        <taxon>Candidatus Pullilachnospira</taxon>
    </lineage>
</organism>
<dbReference type="GO" id="GO:0015297">
    <property type="term" value="F:antiporter activity"/>
    <property type="evidence" value="ECO:0007669"/>
    <property type="project" value="InterPro"/>
</dbReference>
<sequence>MAASSSVKDTTKRLTSGSPMSLILGFSLPLLVGMLFQQFYSLVDTIIVGKFLGVNALAAVGSTGSVNFLINGFCMGVCTGFAIPVAQRFGAEDEKGLRRYVGNSIWLSAVFAVIMTVIVSVFCREILILMQTPADIIDDAYAYIFIIFVGIPVTYLYNLTSGIIRSLGDSKTPVYFLLMASALNIVLDILFITQFDSGVAGAAYATVISQLVSGIACLIFMAKKFPILRLERDDLRPRKPCMMTLCSMGVPMGLQYSITAIGSVILQAAVNGLGSAAVASMTAASRLSMFVVCPFDALGSTMATYGGQNVGARKLPRIKAGLKSATILGGVYSVFALLLLLVAGNLLLQLFLSANETAIMADARMFLIIQAVFYFPLALVNIVRFLIQGIGFPFLAILAGVMEMIARTLAAIFLVPAFGFLGSAFASPIAWIMADAFLIPAFFYVYKKLSRQMGTDFEN</sequence>
<dbReference type="GO" id="GO:0005886">
    <property type="term" value="C:plasma membrane"/>
    <property type="evidence" value="ECO:0007669"/>
    <property type="project" value="UniProtKB-SubCell"/>
</dbReference>
<feature type="transmembrane region" description="Helical" evidence="7">
    <location>
        <begin position="104"/>
        <end position="128"/>
    </location>
</feature>
<evidence type="ECO:0000256" key="1">
    <source>
        <dbReference type="ARBA" id="ARBA00004651"/>
    </source>
</evidence>
<dbReference type="PANTHER" id="PTHR43549:SF3">
    <property type="entry name" value="MULTIDRUG RESISTANCE PROTEIN YPNP-RELATED"/>
    <property type="match status" value="1"/>
</dbReference>
<keyword evidence="2" id="KW-0813">Transport</keyword>
<dbReference type="Pfam" id="PF01554">
    <property type="entry name" value="MatE"/>
    <property type="match status" value="2"/>
</dbReference>
<reference evidence="8" key="2">
    <citation type="journal article" date="2021" name="PeerJ">
        <title>Extensive microbial diversity within the chicken gut microbiome revealed by metagenomics and culture.</title>
        <authorList>
            <person name="Gilroy R."/>
            <person name="Ravi A."/>
            <person name="Getino M."/>
            <person name="Pursley I."/>
            <person name="Horton D.L."/>
            <person name="Alikhan N.F."/>
            <person name="Baker D."/>
            <person name="Gharbi K."/>
            <person name="Hall N."/>
            <person name="Watson M."/>
            <person name="Adriaenssens E.M."/>
            <person name="Foster-Nyarko E."/>
            <person name="Jarju S."/>
            <person name="Secka A."/>
            <person name="Antonio M."/>
            <person name="Oren A."/>
            <person name="Chaudhuri R.R."/>
            <person name="La Ragione R."/>
            <person name="Hildebrand F."/>
            <person name="Pallen M.J."/>
        </authorList>
    </citation>
    <scope>NUCLEOTIDE SEQUENCE</scope>
    <source>
        <strain evidence="8">ChiSjej5B23-6657</strain>
    </source>
</reference>
<comment type="subcellular location">
    <subcellularLocation>
        <location evidence="1">Cell membrane</location>
        <topology evidence="1">Multi-pass membrane protein</topology>
    </subcellularLocation>
</comment>
<feature type="transmembrane region" description="Helical" evidence="7">
    <location>
        <begin position="243"/>
        <end position="267"/>
    </location>
</feature>
<protein>
    <submittedName>
        <fullName evidence="8">MATE family efflux transporter</fullName>
    </submittedName>
</protein>
<feature type="transmembrane region" description="Helical" evidence="7">
    <location>
        <begin position="327"/>
        <end position="352"/>
    </location>
</feature>
<dbReference type="InterPro" id="IPR002528">
    <property type="entry name" value="MATE_fam"/>
</dbReference>
<keyword evidence="5 7" id="KW-1133">Transmembrane helix</keyword>
<dbReference type="PIRSF" id="PIRSF006603">
    <property type="entry name" value="DinF"/>
    <property type="match status" value="1"/>
</dbReference>
<feature type="transmembrane region" description="Helical" evidence="7">
    <location>
        <begin position="394"/>
        <end position="419"/>
    </location>
</feature>
<keyword evidence="4 7" id="KW-0812">Transmembrane</keyword>
<evidence type="ECO:0000313" key="9">
    <source>
        <dbReference type="Proteomes" id="UP000823912"/>
    </source>
</evidence>
<feature type="transmembrane region" description="Helical" evidence="7">
    <location>
        <begin position="287"/>
        <end position="306"/>
    </location>
</feature>
<gene>
    <name evidence="8" type="ORF">IAA55_00915</name>
</gene>
<proteinExistence type="predicted"/>
<keyword evidence="3" id="KW-1003">Cell membrane</keyword>
<evidence type="ECO:0000256" key="6">
    <source>
        <dbReference type="ARBA" id="ARBA00023136"/>
    </source>
</evidence>
<evidence type="ECO:0000256" key="5">
    <source>
        <dbReference type="ARBA" id="ARBA00022989"/>
    </source>
</evidence>
<evidence type="ECO:0000256" key="4">
    <source>
        <dbReference type="ARBA" id="ARBA00022692"/>
    </source>
</evidence>
<feature type="transmembrane region" description="Helical" evidence="7">
    <location>
        <begin position="201"/>
        <end position="222"/>
    </location>
</feature>
<evidence type="ECO:0000256" key="2">
    <source>
        <dbReference type="ARBA" id="ARBA00022448"/>
    </source>
</evidence>
<evidence type="ECO:0000256" key="3">
    <source>
        <dbReference type="ARBA" id="ARBA00022475"/>
    </source>
</evidence>
<feature type="transmembrane region" description="Helical" evidence="7">
    <location>
        <begin position="172"/>
        <end position="195"/>
    </location>
</feature>
<evidence type="ECO:0000256" key="7">
    <source>
        <dbReference type="SAM" id="Phobius"/>
    </source>
</evidence>
<evidence type="ECO:0000313" key="8">
    <source>
        <dbReference type="EMBL" id="HIR69824.1"/>
    </source>
</evidence>
<dbReference type="InterPro" id="IPR052031">
    <property type="entry name" value="Membrane_Transporter-Flippase"/>
</dbReference>
<feature type="transmembrane region" description="Helical" evidence="7">
    <location>
        <begin position="364"/>
        <end position="387"/>
    </location>
</feature>
<feature type="transmembrane region" description="Helical" evidence="7">
    <location>
        <begin position="21"/>
        <end position="40"/>
    </location>
</feature>
<reference evidence="8" key="1">
    <citation type="submission" date="2020-10" db="EMBL/GenBank/DDBJ databases">
        <authorList>
            <person name="Gilroy R."/>
        </authorList>
    </citation>
    <scope>NUCLEOTIDE SEQUENCE</scope>
    <source>
        <strain evidence="8">ChiSjej5B23-6657</strain>
    </source>
</reference>
<dbReference type="GO" id="GO:0042910">
    <property type="term" value="F:xenobiotic transmembrane transporter activity"/>
    <property type="evidence" value="ECO:0007669"/>
    <property type="project" value="InterPro"/>
</dbReference>
<feature type="transmembrane region" description="Helical" evidence="7">
    <location>
        <begin position="140"/>
        <end position="160"/>
    </location>
</feature>
<accession>A0A9D1E837</accession>
<feature type="transmembrane region" description="Helical" evidence="7">
    <location>
        <begin position="60"/>
        <end position="83"/>
    </location>
</feature>
<dbReference type="AlphaFoldDB" id="A0A9D1E837"/>
<comment type="caution">
    <text evidence="8">The sequence shown here is derived from an EMBL/GenBank/DDBJ whole genome shotgun (WGS) entry which is preliminary data.</text>
</comment>
<name>A0A9D1E837_9FIRM</name>
<dbReference type="Proteomes" id="UP000823912">
    <property type="component" value="Unassembled WGS sequence"/>
</dbReference>
<dbReference type="InterPro" id="IPR048279">
    <property type="entry name" value="MdtK-like"/>
</dbReference>